<gene>
    <name evidence="3" type="ORF">FB567DRAFT_460932</name>
</gene>
<evidence type="ECO:0008006" key="5">
    <source>
        <dbReference type="Google" id="ProtNLM"/>
    </source>
</evidence>
<protein>
    <recommendedName>
        <fullName evidence="5">GIY-YIG domain-containing protein</fullName>
    </recommendedName>
</protein>
<proteinExistence type="predicted"/>
<organism evidence="3 4">
    <name type="scientific">Paraphoma chrysanthemicola</name>
    <dbReference type="NCBI Taxonomy" id="798071"/>
    <lineage>
        <taxon>Eukaryota</taxon>
        <taxon>Fungi</taxon>
        <taxon>Dikarya</taxon>
        <taxon>Ascomycota</taxon>
        <taxon>Pezizomycotina</taxon>
        <taxon>Dothideomycetes</taxon>
        <taxon>Pleosporomycetidae</taxon>
        <taxon>Pleosporales</taxon>
        <taxon>Pleosporineae</taxon>
        <taxon>Phaeosphaeriaceae</taxon>
        <taxon>Paraphoma</taxon>
    </lineage>
</organism>
<dbReference type="OrthoDB" id="5412936at2759"/>
<keyword evidence="2" id="KW-1133">Transmembrane helix</keyword>
<keyword evidence="4" id="KW-1185">Reference proteome</keyword>
<dbReference type="AlphaFoldDB" id="A0A8K0W4N2"/>
<evidence type="ECO:0000313" key="3">
    <source>
        <dbReference type="EMBL" id="KAH7095856.1"/>
    </source>
</evidence>
<reference evidence="3" key="1">
    <citation type="journal article" date="2021" name="Nat. Commun.">
        <title>Genetic determinants of endophytism in the Arabidopsis root mycobiome.</title>
        <authorList>
            <person name="Mesny F."/>
            <person name="Miyauchi S."/>
            <person name="Thiergart T."/>
            <person name="Pickel B."/>
            <person name="Atanasova L."/>
            <person name="Karlsson M."/>
            <person name="Huettel B."/>
            <person name="Barry K.W."/>
            <person name="Haridas S."/>
            <person name="Chen C."/>
            <person name="Bauer D."/>
            <person name="Andreopoulos W."/>
            <person name="Pangilinan J."/>
            <person name="LaButti K."/>
            <person name="Riley R."/>
            <person name="Lipzen A."/>
            <person name="Clum A."/>
            <person name="Drula E."/>
            <person name="Henrissat B."/>
            <person name="Kohler A."/>
            <person name="Grigoriev I.V."/>
            <person name="Martin F.M."/>
            <person name="Hacquard S."/>
        </authorList>
    </citation>
    <scope>NUCLEOTIDE SEQUENCE</scope>
    <source>
        <strain evidence="3">MPI-SDFR-AT-0120</strain>
    </source>
</reference>
<comment type="caution">
    <text evidence="3">The sequence shown here is derived from an EMBL/GenBank/DDBJ whole genome shotgun (WGS) entry which is preliminary data.</text>
</comment>
<name>A0A8K0W4N2_9PLEO</name>
<evidence type="ECO:0000256" key="2">
    <source>
        <dbReference type="SAM" id="Phobius"/>
    </source>
</evidence>
<evidence type="ECO:0000256" key="1">
    <source>
        <dbReference type="SAM" id="MobiDB-lite"/>
    </source>
</evidence>
<accession>A0A8K0W4N2</accession>
<feature type="transmembrane region" description="Helical" evidence="2">
    <location>
        <begin position="317"/>
        <end position="336"/>
    </location>
</feature>
<feature type="region of interest" description="Disordered" evidence="1">
    <location>
        <begin position="1"/>
        <end position="24"/>
    </location>
</feature>
<evidence type="ECO:0000313" key="4">
    <source>
        <dbReference type="Proteomes" id="UP000813461"/>
    </source>
</evidence>
<dbReference type="Proteomes" id="UP000813461">
    <property type="component" value="Unassembled WGS sequence"/>
</dbReference>
<keyword evidence="2" id="KW-0812">Transmembrane</keyword>
<dbReference type="EMBL" id="JAGMVJ010000001">
    <property type="protein sequence ID" value="KAH7095856.1"/>
    <property type="molecule type" value="Genomic_DNA"/>
</dbReference>
<feature type="region of interest" description="Disordered" evidence="1">
    <location>
        <begin position="280"/>
        <end position="309"/>
    </location>
</feature>
<keyword evidence="2" id="KW-0472">Membrane</keyword>
<sequence>MAAVAESGSPSRLPSHKFTPYNNNNNNNARPNMFDYPAELTPAQLEAQTILTHLLERLKAPTSKYHARYGKWLVKHPRLDEFCFRCIRPQIWAFLHGRWSLDALKSIGGDVFKFEGRGVYLNGVLGLDKKVRIYIGQATSIRQRVSQHLNFRYRRDNPSLHYHAMQQSIYNAIGLVAVLPSPNMGNHALPGMDCPDLLLNILEMWTCLIFRTLPPQTLEEWLPSDGTITTRKKSGLEGEFGGLNIACPLDHGEKTRDWLDLSDSDDALIRDYLGLGRQTTKKKEVEDDDGPAQRRRKYTERARSYNASQRGNMHPEALARAVIIVGMAAIVGAVFMKVSKASGWRA</sequence>